<reference evidence="2 3" key="1">
    <citation type="submission" date="2016-03" db="EMBL/GenBank/DDBJ databases">
        <title>EvidentialGene: Evidence-directed Construction of Genes on Genomes.</title>
        <authorList>
            <person name="Gilbert D.G."/>
            <person name="Choi J.-H."/>
            <person name="Mockaitis K."/>
            <person name="Colbourne J."/>
            <person name="Pfrender M."/>
        </authorList>
    </citation>
    <scope>NUCLEOTIDE SEQUENCE [LARGE SCALE GENOMIC DNA]</scope>
    <source>
        <strain evidence="2 3">Xinb3</strain>
        <tissue evidence="2">Complete organism</tissue>
    </source>
</reference>
<proteinExistence type="predicted"/>
<comment type="caution">
    <text evidence="2">The sequence shown here is derived from an EMBL/GenBank/DDBJ whole genome shotgun (WGS) entry which is preliminary data.</text>
</comment>
<feature type="region of interest" description="Disordered" evidence="1">
    <location>
        <begin position="1"/>
        <end position="21"/>
    </location>
</feature>
<sequence>MVNMKINKQTSKKERKNGKLKDMRNHGYGLVYFQNVNEFEHIRRLDESVVLTVHKTKTAS</sequence>
<evidence type="ECO:0000313" key="2">
    <source>
        <dbReference type="EMBL" id="KZS02741.1"/>
    </source>
</evidence>
<organism evidence="2 3">
    <name type="scientific">Daphnia magna</name>
    <dbReference type="NCBI Taxonomy" id="35525"/>
    <lineage>
        <taxon>Eukaryota</taxon>
        <taxon>Metazoa</taxon>
        <taxon>Ecdysozoa</taxon>
        <taxon>Arthropoda</taxon>
        <taxon>Crustacea</taxon>
        <taxon>Branchiopoda</taxon>
        <taxon>Diplostraca</taxon>
        <taxon>Cladocera</taxon>
        <taxon>Anomopoda</taxon>
        <taxon>Daphniidae</taxon>
        <taxon>Daphnia</taxon>
    </lineage>
</organism>
<protein>
    <submittedName>
        <fullName evidence="2">Uncharacterized protein</fullName>
    </submittedName>
</protein>
<dbReference type="AlphaFoldDB" id="A0A162CA23"/>
<dbReference type="Proteomes" id="UP000076858">
    <property type="component" value="Unassembled WGS sequence"/>
</dbReference>
<evidence type="ECO:0000313" key="3">
    <source>
        <dbReference type="Proteomes" id="UP000076858"/>
    </source>
</evidence>
<dbReference type="EMBL" id="LRGB01003570">
    <property type="protein sequence ID" value="KZS02741.1"/>
    <property type="molecule type" value="Genomic_DNA"/>
</dbReference>
<gene>
    <name evidence="2" type="ORF">APZ42_000093</name>
</gene>
<name>A0A162CA23_9CRUS</name>
<keyword evidence="3" id="KW-1185">Reference proteome</keyword>
<evidence type="ECO:0000256" key="1">
    <source>
        <dbReference type="SAM" id="MobiDB-lite"/>
    </source>
</evidence>
<accession>A0A162CA23</accession>